<dbReference type="GO" id="GO:0009245">
    <property type="term" value="P:lipid A biosynthetic process"/>
    <property type="evidence" value="ECO:0007669"/>
    <property type="project" value="UniProtKB-KW"/>
</dbReference>
<proteinExistence type="predicted"/>
<dbReference type="PANTHER" id="PTHR30372">
    <property type="entry name" value="LIPID-A-DISACCHARIDE SYNTHASE"/>
    <property type="match status" value="1"/>
</dbReference>
<dbReference type="EC" id="2.4.1.182" evidence="1"/>
<comment type="catalytic activity">
    <reaction evidence="7">
        <text>a lipid X + a UDP-2-N,3-O-bis[(3R)-3-hydroxyacyl]-alpha-D-glucosamine = a lipid A disaccharide + UDP + H(+)</text>
        <dbReference type="Rhea" id="RHEA:67828"/>
        <dbReference type="ChEBI" id="CHEBI:15378"/>
        <dbReference type="ChEBI" id="CHEBI:58223"/>
        <dbReference type="ChEBI" id="CHEBI:137748"/>
        <dbReference type="ChEBI" id="CHEBI:176338"/>
        <dbReference type="ChEBI" id="CHEBI:176343"/>
        <dbReference type="EC" id="2.4.1.182"/>
    </reaction>
</comment>
<evidence type="ECO:0000256" key="4">
    <source>
        <dbReference type="ARBA" id="ARBA00022676"/>
    </source>
</evidence>
<dbReference type="OrthoDB" id="2419at2759"/>
<dbReference type="GO" id="GO:0005543">
    <property type="term" value="F:phospholipid binding"/>
    <property type="evidence" value="ECO:0007669"/>
    <property type="project" value="TreeGrafter"/>
</dbReference>
<dbReference type="Proteomes" id="UP000693981">
    <property type="component" value="Unassembled WGS sequence"/>
</dbReference>
<evidence type="ECO:0000313" key="9">
    <source>
        <dbReference type="EMBL" id="KAG7401369.1"/>
    </source>
</evidence>
<keyword evidence="6" id="KW-0443">Lipid metabolism</keyword>
<sequence length="236" mass="25359">MGIPTDALVICALVGSRSNEVKKSLQIVLEAIQKFKQTSEAKHDKQICVIFPTIAAVEHQLKGHVSSVAPAIDFHVIADLDAGARLQLFQSADLAVAVSGTIVLETTLASLPTVVVYRANRVTEWVAKRLAAVRFVSVPNLLLGRSLLPELLFSDFTAPKVAEAMQSLQRCALNQADSFHLAMALSTLTNWKETDSTSLSPGVLSGKDGNGSSTSMQPIRASDLVAKRIIEVLDEK</sequence>
<evidence type="ECO:0000256" key="3">
    <source>
        <dbReference type="ARBA" id="ARBA00022556"/>
    </source>
</evidence>
<gene>
    <name evidence="9" type="ORF">PHYBOEH_001785</name>
</gene>
<accession>A0A8T1XCD6</accession>
<evidence type="ECO:0000256" key="6">
    <source>
        <dbReference type="ARBA" id="ARBA00023098"/>
    </source>
</evidence>
<comment type="caution">
    <text evidence="9">The sequence shown here is derived from an EMBL/GenBank/DDBJ whole genome shotgun (WGS) entry which is preliminary data.</text>
</comment>
<dbReference type="InterPro" id="IPR003835">
    <property type="entry name" value="Glyco_trans_19"/>
</dbReference>
<keyword evidence="5" id="KW-0808">Transferase</keyword>
<dbReference type="PANTHER" id="PTHR30372:SF4">
    <property type="entry name" value="LIPID-A-DISACCHARIDE SYNTHASE, MITOCHONDRIAL-RELATED"/>
    <property type="match status" value="1"/>
</dbReference>
<reference evidence="9" key="1">
    <citation type="submission" date="2021-02" db="EMBL/GenBank/DDBJ databases">
        <authorList>
            <person name="Palmer J.M."/>
        </authorList>
    </citation>
    <scope>NUCLEOTIDE SEQUENCE</scope>
    <source>
        <strain evidence="9">SCRP23</strain>
    </source>
</reference>
<dbReference type="AlphaFoldDB" id="A0A8T1XCD6"/>
<dbReference type="GO" id="GO:0016020">
    <property type="term" value="C:membrane"/>
    <property type="evidence" value="ECO:0007669"/>
    <property type="project" value="GOC"/>
</dbReference>
<evidence type="ECO:0000256" key="1">
    <source>
        <dbReference type="ARBA" id="ARBA00012687"/>
    </source>
</evidence>
<keyword evidence="10" id="KW-1185">Reference proteome</keyword>
<keyword evidence="4" id="KW-0328">Glycosyltransferase</keyword>
<dbReference type="GO" id="GO:0008915">
    <property type="term" value="F:lipid-A-disaccharide synthase activity"/>
    <property type="evidence" value="ECO:0007669"/>
    <property type="project" value="UniProtKB-EC"/>
</dbReference>
<feature type="region of interest" description="Disordered" evidence="8">
    <location>
        <begin position="193"/>
        <end position="217"/>
    </location>
</feature>
<dbReference type="EMBL" id="JAGDFL010000014">
    <property type="protein sequence ID" value="KAG7401369.1"/>
    <property type="molecule type" value="Genomic_DNA"/>
</dbReference>
<dbReference type="Pfam" id="PF02684">
    <property type="entry name" value="LpxB"/>
    <property type="match status" value="1"/>
</dbReference>
<keyword evidence="2" id="KW-0444">Lipid biosynthesis</keyword>
<evidence type="ECO:0000313" key="10">
    <source>
        <dbReference type="Proteomes" id="UP000693981"/>
    </source>
</evidence>
<organism evidence="9 10">
    <name type="scientific">Phytophthora boehmeriae</name>
    <dbReference type="NCBI Taxonomy" id="109152"/>
    <lineage>
        <taxon>Eukaryota</taxon>
        <taxon>Sar</taxon>
        <taxon>Stramenopiles</taxon>
        <taxon>Oomycota</taxon>
        <taxon>Peronosporomycetes</taxon>
        <taxon>Peronosporales</taxon>
        <taxon>Peronosporaceae</taxon>
        <taxon>Phytophthora</taxon>
    </lineage>
</organism>
<evidence type="ECO:0000256" key="2">
    <source>
        <dbReference type="ARBA" id="ARBA00022516"/>
    </source>
</evidence>
<evidence type="ECO:0000256" key="8">
    <source>
        <dbReference type="SAM" id="MobiDB-lite"/>
    </source>
</evidence>
<evidence type="ECO:0000256" key="5">
    <source>
        <dbReference type="ARBA" id="ARBA00022679"/>
    </source>
</evidence>
<name>A0A8T1XCD6_9STRA</name>
<protein>
    <recommendedName>
        <fullName evidence="1">lipid-A-disaccharide synthase</fullName>
        <ecNumber evidence="1">2.4.1.182</ecNumber>
    </recommendedName>
</protein>
<evidence type="ECO:0000256" key="7">
    <source>
        <dbReference type="ARBA" id="ARBA00048975"/>
    </source>
</evidence>
<keyword evidence="3" id="KW-0441">Lipid A biosynthesis</keyword>